<dbReference type="OrthoDB" id="6631006at2759"/>
<sequence length="262" mass="29554">MPEGPHVDMNGGSSGQPPLRRCDNPWKPNAQHGQSEVYRRMLGILNRVTQQSLGIFLEQARELPLSDPTHLPHILSLLLEKSQDEPMFAPIYARLCRDLAANAGIQRDLTAACESHFMDNYQQILHYSVIFEGPITSQLIQEEILARKRFIGHLKFMSELHKVGVVSGNQLAAMAETFLQHGDDRSFEGLCRLLSFSALGLIRSHEELVNRSCTYLENCLANGSLNPRLRFLTQDTLDLRANGWRPRDGDRIHPPPGRNVRG</sequence>
<gene>
    <name evidence="5" type="primary">Eif4g1-L2</name>
    <name evidence="5" type="ORF">Hamer_G012721</name>
</gene>
<comment type="caution">
    <text evidence="5">The sequence shown here is derived from an EMBL/GenBank/DDBJ whole genome shotgun (WGS) entry which is preliminary data.</text>
</comment>
<dbReference type="InterPro" id="IPR003890">
    <property type="entry name" value="MIF4G-like_typ-3"/>
</dbReference>
<organism evidence="5 6">
    <name type="scientific">Homarus americanus</name>
    <name type="common">American lobster</name>
    <dbReference type="NCBI Taxonomy" id="6706"/>
    <lineage>
        <taxon>Eukaryota</taxon>
        <taxon>Metazoa</taxon>
        <taxon>Ecdysozoa</taxon>
        <taxon>Arthropoda</taxon>
        <taxon>Crustacea</taxon>
        <taxon>Multicrustacea</taxon>
        <taxon>Malacostraca</taxon>
        <taxon>Eumalacostraca</taxon>
        <taxon>Eucarida</taxon>
        <taxon>Decapoda</taxon>
        <taxon>Pleocyemata</taxon>
        <taxon>Astacidea</taxon>
        <taxon>Nephropoidea</taxon>
        <taxon>Nephropidae</taxon>
        <taxon>Homarus</taxon>
    </lineage>
</organism>
<dbReference type="PANTHER" id="PTHR23253">
    <property type="entry name" value="EUKARYOTIC TRANSLATION INITIATION FACTOR 4 GAMMA"/>
    <property type="match status" value="1"/>
</dbReference>
<name>A0A8J5MR12_HOMAM</name>
<dbReference type="GO" id="GO:0003743">
    <property type="term" value="F:translation initiation factor activity"/>
    <property type="evidence" value="ECO:0007669"/>
    <property type="project" value="UniProtKB-KW"/>
</dbReference>
<proteinExistence type="predicted"/>
<evidence type="ECO:0000259" key="4">
    <source>
        <dbReference type="SMART" id="SM00543"/>
    </source>
</evidence>
<evidence type="ECO:0000313" key="5">
    <source>
        <dbReference type="EMBL" id="KAG7160177.1"/>
    </source>
</evidence>
<feature type="region of interest" description="Disordered" evidence="3">
    <location>
        <begin position="1"/>
        <end position="31"/>
    </location>
</feature>
<keyword evidence="2" id="KW-0648">Protein biosynthesis</keyword>
<evidence type="ECO:0000256" key="1">
    <source>
        <dbReference type="ARBA" id="ARBA00022540"/>
    </source>
</evidence>
<dbReference type="Proteomes" id="UP000747542">
    <property type="component" value="Unassembled WGS sequence"/>
</dbReference>
<dbReference type="GO" id="GO:0016281">
    <property type="term" value="C:eukaryotic translation initiation factor 4F complex"/>
    <property type="evidence" value="ECO:0007669"/>
    <property type="project" value="TreeGrafter"/>
</dbReference>
<feature type="domain" description="MIF4G" evidence="4">
    <location>
        <begin position="38"/>
        <end position="243"/>
    </location>
</feature>
<dbReference type="SMART" id="SM00543">
    <property type="entry name" value="MIF4G"/>
    <property type="match status" value="1"/>
</dbReference>
<evidence type="ECO:0000256" key="3">
    <source>
        <dbReference type="SAM" id="MobiDB-lite"/>
    </source>
</evidence>
<evidence type="ECO:0000256" key="2">
    <source>
        <dbReference type="ARBA" id="ARBA00022917"/>
    </source>
</evidence>
<accession>A0A8J5MR12</accession>
<keyword evidence="6" id="KW-1185">Reference proteome</keyword>
<dbReference type="Pfam" id="PF02854">
    <property type="entry name" value="MIF4G"/>
    <property type="match status" value="1"/>
</dbReference>
<reference evidence="5" key="1">
    <citation type="journal article" date="2021" name="Sci. Adv.">
        <title>The American lobster genome reveals insights on longevity, neural, and immune adaptations.</title>
        <authorList>
            <person name="Polinski J.M."/>
            <person name="Zimin A.V."/>
            <person name="Clark K.F."/>
            <person name="Kohn A.B."/>
            <person name="Sadowski N."/>
            <person name="Timp W."/>
            <person name="Ptitsyn A."/>
            <person name="Khanna P."/>
            <person name="Romanova D.Y."/>
            <person name="Williams P."/>
            <person name="Greenwood S.J."/>
            <person name="Moroz L.L."/>
            <person name="Walt D.R."/>
            <person name="Bodnar A.G."/>
        </authorList>
    </citation>
    <scope>NUCLEOTIDE SEQUENCE</scope>
    <source>
        <strain evidence="5">GMGI-L3</strain>
    </source>
</reference>
<dbReference type="AlphaFoldDB" id="A0A8J5MR12"/>
<evidence type="ECO:0000313" key="6">
    <source>
        <dbReference type="Proteomes" id="UP000747542"/>
    </source>
</evidence>
<feature type="region of interest" description="Disordered" evidence="3">
    <location>
        <begin position="243"/>
        <end position="262"/>
    </location>
</feature>
<keyword evidence="1 5" id="KW-0396">Initiation factor</keyword>
<dbReference type="EMBL" id="JAHLQT010031643">
    <property type="protein sequence ID" value="KAG7160177.1"/>
    <property type="molecule type" value="Genomic_DNA"/>
</dbReference>
<protein>
    <submittedName>
        <fullName evidence="5">Eukaryotic translation initiation factor 4 gamma 1-like 2</fullName>
    </submittedName>
</protein>
<dbReference type="PANTHER" id="PTHR23253:SF9">
    <property type="entry name" value="EUKARYOTIC TRANSLATION INITIATION FACTOR 4 GAMMA 2"/>
    <property type="match status" value="1"/>
</dbReference>
<dbReference type="GO" id="GO:0003729">
    <property type="term" value="F:mRNA binding"/>
    <property type="evidence" value="ECO:0007669"/>
    <property type="project" value="TreeGrafter"/>
</dbReference>